<keyword evidence="12" id="KW-1185">Reference proteome</keyword>
<reference evidence="11 12" key="1">
    <citation type="submission" date="2024-03" db="EMBL/GenBank/DDBJ databases">
        <title>A Dehalogenimonas Isolated from Estuarine Sediments Dihaloeliminates Chlorinated Alkanes.</title>
        <authorList>
            <person name="Yang Y."/>
            <person name="Wang H."/>
        </authorList>
    </citation>
    <scope>NUCLEOTIDE SEQUENCE [LARGE SCALE GENOMIC DNA]</scope>
    <source>
        <strain evidence="11 12">W</strain>
    </source>
</reference>
<dbReference type="RefSeq" id="WP_338738878.1">
    <property type="nucleotide sequence ID" value="NZ_CP146612.1"/>
</dbReference>
<evidence type="ECO:0000256" key="9">
    <source>
        <dbReference type="RuleBase" id="RU365045"/>
    </source>
</evidence>
<feature type="domain" description="N-acetyltransferase" evidence="10">
    <location>
        <begin position="3"/>
        <end position="157"/>
    </location>
</feature>
<comment type="catalytic activity">
    <reaction evidence="8 9">
        <text>L-2,4-diaminobutanoate + acetyl-CoA = (2S)-4-acetamido-2-aminobutanoate + CoA + H(+)</text>
        <dbReference type="Rhea" id="RHEA:16901"/>
        <dbReference type="ChEBI" id="CHEBI:15378"/>
        <dbReference type="ChEBI" id="CHEBI:57287"/>
        <dbReference type="ChEBI" id="CHEBI:57288"/>
        <dbReference type="ChEBI" id="CHEBI:58761"/>
        <dbReference type="ChEBI" id="CHEBI:58929"/>
        <dbReference type="EC" id="2.3.1.178"/>
    </reaction>
</comment>
<dbReference type="InterPro" id="IPR016181">
    <property type="entry name" value="Acyl_CoA_acyltransferase"/>
</dbReference>
<evidence type="ECO:0000256" key="1">
    <source>
        <dbReference type="ARBA" id="ARBA00003741"/>
    </source>
</evidence>
<name>A0ABZ2J5D7_9CHLR</name>
<dbReference type="SUPFAM" id="SSF55729">
    <property type="entry name" value="Acyl-CoA N-acyltransferases (Nat)"/>
    <property type="match status" value="1"/>
</dbReference>
<evidence type="ECO:0000256" key="5">
    <source>
        <dbReference type="ARBA" id="ARBA00017935"/>
    </source>
</evidence>
<sequence>MNIIYRHPETQDGPAIYQLVRDCPPLDLNSPYCYLLLADHFRHTCVVAEDSESGRIVGFVSAYLRPDAPDTLFTWQIAVHADCRGHRVARGLLEKLLRAVYRHRPPRFLELSVNPSNQASRKLFTRLAERLGAPLRESVLFGEDLLGSGHEAEILLRIGPLPENLNMINEE</sequence>
<evidence type="ECO:0000256" key="6">
    <source>
        <dbReference type="ARBA" id="ARBA00022679"/>
    </source>
</evidence>
<dbReference type="Pfam" id="PF00583">
    <property type="entry name" value="Acetyltransf_1"/>
    <property type="match status" value="1"/>
</dbReference>
<dbReference type="InterPro" id="IPR000182">
    <property type="entry name" value="GNAT_dom"/>
</dbReference>
<dbReference type="PROSITE" id="PS51186">
    <property type="entry name" value="GNAT"/>
    <property type="match status" value="1"/>
</dbReference>
<evidence type="ECO:0000256" key="2">
    <source>
        <dbReference type="ARBA" id="ARBA00004978"/>
    </source>
</evidence>
<dbReference type="NCBIfam" id="TIGR02406">
    <property type="entry name" value="ectoine_EctA"/>
    <property type="match status" value="1"/>
</dbReference>
<dbReference type="InterPro" id="IPR012772">
    <property type="entry name" value="Ectoine_EctA"/>
</dbReference>
<comment type="similarity">
    <text evidence="3 9">Belongs to the acetyltransferase family. EctA subfamily.</text>
</comment>
<evidence type="ECO:0000256" key="8">
    <source>
        <dbReference type="ARBA" id="ARBA00048924"/>
    </source>
</evidence>
<dbReference type="Proteomes" id="UP001375370">
    <property type="component" value="Chromosome"/>
</dbReference>
<accession>A0ABZ2J5D7</accession>
<dbReference type="Gene3D" id="3.40.630.30">
    <property type="match status" value="1"/>
</dbReference>
<evidence type="ECO:0000256" key="7">
    <source>
        <dbReference type="ARBA" id="ARBA00023315"/>
    </source>
</evidence>
<dbReference type="EC" id="2.3.1.178" evidence="4 9"/>
<gene>
    <name evidence="9 11" type="primary">ectA</name>
    <name evidence="11" type="ORF">V8247_03670</name>
</gene>
<comment type="pathway">
    <text evidence="2 9">Amine and polyamine biosynthesis; ectoine biosynthesis; L-ectoine from L-aspartate 4-semialdehyde: step 2/3.</text>
</comment>
<dbReference type="GO" id="GO:0033816">
    <property type="term" value="F:diaminobutyrate acetyltransferase activity"/>
    <property type="evidence" value="ECO:0007669"/>
    <property type="project" value="UniProtKB-EC"/>
</dbReference>
<proteinExistence type="inferred from homology"/>
<organism evidence="11 12">
    <name type="scientific">Candidatus Dehalogenimonas loeffleri</name>
    <dbReference type="NCBI Taxonomy" id="3127115"/>
    <lineage>
        <taxon>Bacteria</taxon>
        <taxon>Bacillati</taxon>
        <taxon>Chloroflexota</taxon>
        <taxon>Dehalococcoidia</taxon>
        <taxon>Dehalococcoidales</taxon>
        <taxon>Dehalococcoidaceae</taxon>
        <taxon>Dehalogenimonas</taxon>
    </lineage>
</organism>
<evidence type="ECO:0000313" key="12">
    <source>
        <dbReference type="Proteomes" id="UP001375370"/>
    </source>
</evidence>
<evidence type="ECO:0000259" key="10">
    <source>
        <dbReference type="PROSITE" id="PS51186"/>
    </source>
</evidence>
<protein>
    <recommendedName>
        <fullName evidence="5 9">L-2,4-diaminobutyric acid acetyltransferase</fullName>
        <shortName evidence="9">DABA acetyltransferase</shortName>
        <ecNumber evidence="4 9">2.3.1.178</ecNumber>
    </recommendedName>
</protein>
<comment type="function">
    <text evidence="1 9">Catalyzes the acetylation of L-2,4-diaminobutyrate (DABA) to gamma-N-acetyl-alpha,gamma-diaminobutyric acid (ADABA) with acetyl coenzyme A.</text>
</comment>
<dbReference type="CDD" id="cd04301">
    <property type="entry name" value="NAT_SF"/>
    <property type="match status" value="1"/>
</dbReference>
<keyword evidence="7 9" id="KW-0012">Acyltransferase</keyword>
<keyword evidence="6 9" id="KW-0808">Transferase</keyword>
<evidence type="ECO:0000256" key="4">
    <source>
        <dbReference type="ARBA" id="ARBA00012355"/>
    </source>
</evidence>
<evidence type="ECO:0000256" key="3">
    <source>
        <dbReference type="ARBA" id="ARBA00010712"/>
    </source>
</evidence>
<evidence type="ECO:0000313" key="11">
    <source>
        <dbReference type="EMBL" id="WWX26075.1"/>
    </source>
</evidence>
<dbReference type="EMBL" id="CP146612">
    <property type="protein sequence ID" value="WWX26075.1"/>
    <property type="molecule type" value="Genomic_DNA"/>
</dbReference>